<dbReference type="Pfam" id="PF05193">
    <property type="entry name" value="Peptidase_M16_C"/>
    <property type="match status" value="2"/>
</dbReference>
<gene>
    <name evidence="5" type="ORF">VST7929_02256</name>
</gene>
<feature type="domain" description="Peptidase M16 C-terminal" evidence="4">
    <location>
        <begin position="680"/>
        <end position="851"/>
    </location>
</feature>
<feature type="domain" description="Peptidase M16 N-terminal" evidence="3">
    <location>
        <begin position="528"/>
        <end position="639"/>
    </location>
</feature>
<feature type="signal peptide" evidence="2">
    <location>
        <begin position="1"/>
        <end position="21"/>
    </location>
</feature>
<feature type="domain" description="Peptidase M16 C-terminal" evidence="4">
    <location>
        <begin position="215"/>
        <end position="390"/>
    </location>
</feature>
<evidence type="ECO:0000313" key="5">
    <source>
        <dbReference type="EMBL" id="CAH0534333.1"/>
    </source>
</evidence>
<organism evidence="5 6">
    <name type="scientific">Vibrio stylophorae</name>
    <dbReference type="NCBI Taxonomy" id="659351"/>
    <lineage>
        <taxon>Bacteria</taxon>
        <taxon>Pseudomonadati</taxon>
        <taxon>Pseudomonadota</taxon>
        <taxon>Gammaproteobacteria</taxon>
        <taxon>Vibrionales</taxon>
        <taxon>Vibrionaceae</taxon>
        <taxon>Vibrio</taxon>
    </lineage>
</organism>
<comment type="similarity">
    <text evidence="1">Belongs to the peptidase M16 family.</text>
</comment>
<dbReference type="InterPro" id="IPR007863">
    <property type="entry name" value="Peptidase_M16_C"/>
</dbReference>
<dbReference type="InterPro" id="IPR011249">
    <property type="entry name" value="Metalloenz_LuxS/M16"/>
</dbReference>
<keyword evidence="6" id="KW-1185">Reference proteome</keyword>
<keyword evidence="2" id="KW-0732">Signal</keyword>
<dbReference type="EMBL" id="CAKLDI010000001">
    <property type="protein sequence ID" value="CAH0534333.1"/>
    <property type="molecule type" value="Genomic_DNA"/>
</dbReference>
<feature type="chain" id="PRO_5046731535" description="Insulinase family protein" evidence="2">
    <location>
        <begin position="22"/>
        <end position="945"/>
    </location>
</feature>
<dbReference type="Gene3D" id="3.30.830.10">
    <property type="entry name" value="Metalloenzyme, LuxS/M16 peptidase-like"/>
    <property type="match status" value="4"/>
</dbReference>
<name>A0ABM8ZWE5_9VIBR</name>
<evidence type="ECO:0000259" key="4">
    <source>
        <dbReference type="Pfam" id="PF05193"/>
    </source>
</evidence>
<accession>A0ABM8ZWE5</accession>
<dbReference type="Pfam" id="PF00675">
    <property type="entry name" value="Peptidase_M16"/>
    <property type="match status" value="2"/>
</dbReference>
<dbReference type="InterPro" id="IPR050361">
    <property type="entry name" value="MPP/UQCRC_Complex"/>
</dbReference>
<proteinExistence type="inferred from homology"/>
<feature type="domain" description="Peptidase M16 N-terminal" evidence="3">
    <location>
        <begin position="58"/>
        <end position="196"/>
    </location>
</feature>
<dbReference type="PANTHER" id="PTHR11851">
    <property type="entry name" value="METALLOPROTEASE"/>
    <property type="match status" value="1"/>
</dbReference>
<dbReference type="PROSITE" id="PS51257">
    <property type="entry name" value="PROKAR_LIPOPROTEIN"/>
    <property type="match status" value="1"/>
</dbReference>
<sequence length="945" mass="104806">MKHWLISIGVALALSGCSLIAPNPPLPQGVTLIESVQENPDSLAIGYQKYRLSNGLTVILMEDHSDPLVHVDVTYHVGSAREVEGKSGFAHFFEHMMFQGSAHVGDQQHFKIITEAGGTLNGTTNRDRTNYYETVPANQLEKVLWLESDRMGFLLEAVSQRKFEVQRSTVKNERAQSYENRPYGLLFERLGEAMYPRQHPYSWQTIGYVDDLNRVDVNDLKAFFMRWYGPNNAVLTIGGDIDPAQTLAWVEKYFGEIPAGPAVERADKWPVTLDQTRYITLEDRIIQPMVVLSWPTSYMGSQDDASLSMMADLLSGGVSSYLYQNMVMTNEALDVGAFSDCAELSCNFVVYAMGDGQANHDLAVIEKKLMQHLSDFAAQDIAQKDLKRIQGSNQAAAIFGLQSVHGKVAQLAAGETFFADPNHFVQDLKAANAVTANDVKAVYRKYLENKAHVVLSIVPQGKTQWAVAPQNYWPEKRDLSADKQHSALNYQPIQSHFDRTVMPSATQAVAVKVPELWQQNLTNGVQVVGSYSTETPTIQLQLNIPAGRRYQSTAQAGIAELTAAMMNESSQSRSTDDIHAELATLGSSVSFNVNTYYTTVAISSLTKNLDRTLAIVYESLATPGFRAEDFARVKKQALEGATYEQQRPGWLADQASKEVLYGQSIFRYPSSGTLQTLQALTLEDVQAFYRSHYRPQGANIVVVGDLNQQAMMSKLAALNGWQGDSVAMAPLAPMPSYKHSQIWLVDKPGAPQSVIRFVRRGLPFEALGEGYDISLSNFNLAGNFNSRINQNLREDKGYTYGAWGYSYGGQEVGVISFGADVRADATADTIAEIRKEMSQYAAHGLTDDEVAFMRLARGQQEALKYETPADKAKLLQLLLEFDLQTADIAARNARVQNISKAELNAIAAKWFSPSDYQIIVVADRQKWEAKLKALGLPVRILQVEK</sequence>
<dbReference type="InterPro" id="IPR011765">
    <property type="entry name" value="Pept_M16_N"/>
</dbReference>
<evidence type="ECO:0000313" key="6">
    <source>
        <dbReference type="Proteomes" id="UP000838672"/>
    </source>
</evidence>
<protein>
    <recommendedName>
        <fullName evidence="7">Insulinase family protein</fullName>
    </recommendedName>
</protein>
<dbReference type="Proteomes" id="UP000838672">
    <property type="component" value="Unassembled WGS sequence"/>
</dbReference>
<dbReference type="SUPFAM" id="SSF63411">
    <property type="entry name" value="LuxS/MPP-like metallohydrolase"/>
    <property type="match status" value="4"/>
</dbReference>
<evidence type="ECO:0008006" key="7">
    <source>
        <dbReference type="Google" id="ProtNLM"/>
    </source>
</evidence>
<dbReference type="RefSeq" id="WP_237466838.1">
    <property type="nucleotide sequence ID" value="NZ_CAKLDI010000001.1"/>
</dbReference>
<dbReference type="PANTHER" id="PTHR11851:SF49">
    <property type="entry name" value="MITOCHONDRIAL-PROCESSING PEPTIDASE SUBUNIT ALPHA"/>
    <property type="match status" value="1"/>
</dbReference>
<comment type="caution">
    <text evidence="5">The sequence shown here is derived from an EMBL/GenBank/DDBJ whole genome shotgun (WGS) entry which is preliminary data.</text>
</comment>
<evidence type="ECO:0000256" key="1">
    <source>
        <dbReference type="ARBA" id="ARBA00007261"/>
    </source>
</evidence>
<evidence type="ECO:0000259" key="3">
    <source>
        <dbReference type="Pfam" id="PF00675"/>
    </source>
</evidence>
<evidence type="ECO:0000256" key="2">
    <source>
        <dbReference type="SAM" id="SignalP"/>
    </source>
</evidence>
<reference evidence="5" key="1">
    <citation type="submission" date="2021-11" db="EMBL/GenBank/DDBJ databases">
        <authorList>
            <person name="Rodrigo-Torres L."/>
            <person name="Arahal R. D."/>
            <person name="Lucena T."/>
        </authorList>
    </citation>
    <scope>NUCLEOTIDE SEQUENCE</scope>
    <source>
        <strain evidence="5">CECT 7929</strain>
    </source>
</reference>